<dbReference type="InterPro" id="IPR008991">
    <property type="entry name" value="Translation_prot_SH3-like_sf"/>
</dbReference>
<dbReference type="SMART" id="SM00738">
    <property type="entry name" value="NGN"/>
    <property type="match status" value="1"/>
</dbReference>
<evidence type="ECO:0000256" key="3">
    <source>
        <dbReference type="ARBA" id="ARBA00023163"/>
    </source>
</evidence>
<dbReference type="InterPro" id="IPR005824">
    <property type="entry name" value="KOW"/>
</dbReference>
<dbReference type="OrthoDB" id="9790639at2"/>
<dbReference type="CDD" id="cd09892">
    <property type="entry name" value="NGN_SP_RfaH"/>
    <property type="match status" value="1"/>
</dbReference>
<comment type="caution">
    <text evidence="6">The sequence shown here is derived from an EMBL/GenBank/DDBJ whole genome shotgun (WGS) entry which is preliminary data.</text>
</comment>
<dbReference type="GO" id="GO:0005829">
    <property type="term" value="C:cytosol"/>
    <property type="evidence" value="ECO:0007669"/>
    <property type="project" value="TreeGrafter"/>
</dbReference>
<dbReference type="PANTHER" id="PTHR30265:SF7">
    <property type="entry name" value="TRANSCRIPTION ANTITERMINATION PROTEIN RFAH"/>
    <property type="match status" value="1"/>
</dbReference>
<keyword evidence="1" id="KW-0889">Transcription antitermination</keyword>
<dbReference type="Pfam" id="PF00467">
    <property type="entry name" value="KOW"/>
    <property type="match status" value="1"/>
</dbReference>
<dbReference type="Gene3D" id="3.30.70.940">
    <property type="entry name" value="NusG, N-terminal domain"/>
    <property type="match status" value="1"/>
</dbReference>
<sequence>MEALTSDAWYVLKTKPRQDERAIQSLDNQGFEVFGPKLTVKKVRRGKRTSSVEPMFPGYVFVRPDNLIEQFYKLRNTFGVNNVLKFGDSIPTIPQSWIDDLRSMDAAAESDAPQVGDSVEIKEGPFRGYMAKIVELDGESRCFVLLEWMQKKVRANFSYSELTL</sequence>
<evidence type="ECO:0000259" key="5">
    <source>
        <dbReference type="SMART" id="SM00739"/>
    </source>
</evidence>
<evidence type="ECO:0000313" key="7">
    <source>
        <dbReference type="Proteomes" id="UP000295531"/>
    </source>
</evidence>
<proteinExistence type="predicted"/>
<dbReference type="GO" id="GO:0006354">
    <property type="term" value="P:DNA-templated transcription elongation"/>
    <property type="evidence" value="ECO:0007669"/>
    <property type="project" value="InterPro"/>
</dbReference>
<evidence type="ECO:0000313" key="6">
    <source>
        <dbReference type="EMBL" id="TDP40192.1"/>
    </source>
</evidence>
<name>A0A4R6PNN7_9GAMM</name>
<gene>
    <name evidence="6" type="ORF">DEU29_10292</name>
</gene>
<dbReference type="AlphaFoldDB" id="A0A4R6PNN7"/>
<evidence type="ECO:0000256" key="2">
    <source>
        <dbReference type="ARBA" id="ARBA00023015"/>
    </source>
</evidence>
<feature type="domain" description="NusG-like N-terminal" evidence="4">
    <location>
        <begin position="6"/>
        <end position="105"/>
    </location>
</feature>
<reference evidence="6 7" key="1">
    <citation type="submission" date="2019-03" db="EMBL/GenBank/DDBJ databases">
        <title>Freshwater and sediment microbial communities from various areas in North America, analyzing microbe dynamics in response to fracking.</title>
        <authorList>
            <person name="Lamendella R."/>
        </authorList>
    </citation>
    <scope>NUCLEOTIDE SEQUENCE [LARGE SCALE GENOMIC DNA]</scope>
    <source>
        <strain evidence="6 7">18_TX</strain>
    </source>
</reference>
<dbReference type="SMART" id="SM00739">
    <property type="entry name" value="KOW"/>
    <property type="match status" value="1"/>
</dbReference>
<dbReference type="CDD" id="cd06091">
    <property type="entry name" value="KOW_NusG"/>
    <property type="match status" value="1"/>
</dbReference>
<keyword evidence="7" id="KW-1185">Reference proteome</keyword>
<dbReference type="EMBL" id="SNXI01000002">
    <property type="protein sequence ID" value="TDP40192.1"/>
    <property type="molecule type" value="Genomic_DNA"/>
</dbReference>
<dbReference type="GO" id="GO:0031564">
    <property type="term" value="P:transcription antitermination"/>
    <property type="evidence" value="ECO:0007669"/>
    <property type="project" value="UniProtKB-KW"/>
</dbReference>
<dbReference type="InterPro" id="IPR043425">
    <property type="entry name" value="NusG-like"/>
</dbReference>
<organism evidence="6 7">
    <name type="scientific">Idiomarina aquatica</name>
    <dbReference type="NCBI Taxonomy" id="1327752"/>
    <lineage>
        <taxon>Bacteria</taxon>
        <taxon>Pseudomonadati</taxon>
        <taxon>Pseudomonadota</taxon>
        <taxon>Gammaproteobacteria</taxon>
        <taxon>Alteromonadales</taxon>
        <taxon>Idiomarinaceae</taxon>
        <taxon>Idiomarina</taxon>
    </lineage>
</organism>
<protein>
    <submittedName>
        <fullName evidence="6">Transcriptional antiterminator RfaH</fullName>
    </submittedName>
</protein>
<dbReference type="InterPro" id="IPR006645">
    <property type="entry name" value="NGN-like_dom"/>
</dbReference>
<dbReference type="RefSeq" id="WP_133538659.1">
    <property type="nucleotide sequence ID" value="NZ_SNXI01000002.1"/>
</dbReference>
<dbReference type="PANTHER" id="PTHR30265">
    <property type="entry name" value="RHO-INTERACTING TRANSCRIPTION TERMINATION FACTOR NUSG"/>
    <property type="match status" value="1"/>
</dbReference>
<evidence type="ECO:0000256" key="1">
    <source>
        <dbReference type="ARBA" id="ARBA00022814"/>
    </source>
</evidence>
<feature type="domain" description="KOW" evidence="5">
    <location>
        <begin position="112"/>
        <end position="139"/>
    </location>
</feature>
<evidence type="ECO:0000259" key="4">
    <source>
        <dbReference type="SMART" id="SM00738"/>
    </source>
</evidence>
<dbReference type="Proteomes" id="UP000295531">
    <property type="component" value="Unassembled WGS sequence"/>
</dbReference>
<keyword evidence="2" id="KW-0805">Transcription regulation</keyword>
<dbReference type="SUPFAM" id="SSF50104">
    <property type="entry name" value="Translation proteins SH3-like domain"/>
    <property type="match status" value="1"/>
</dbReference>
<dbReference type="InterPro" id="IPR036735">
    <property type="entry name" value="NGN_dom_sf"/>
</dbReference>
<dbReference type="SUPFAM" id="SSF82679">
    <property type="entry name" value="N-utilization substance G protein NusG, N-terminal domain"/>
    <property type="match status" value="1"/>
</dbReference>
<accession>A0A4R6PNN7</accession>
<dbReference type="NCBIfam" id="NF006534">
    <property type="entry name" value="PRK09014.1"/>
    <property type="match status" value="1"/>
</dbReference>
<keyword evidence="3" id="KW-0804">Transcription</keyword>
<dbReference type="Pfam" id="PF02357">
    <property type="entry name" value="NusG"/>
    <property type="match status" value="1"/>
</dbReference>